<dbReference type="Gene3D" id="1.10.260.40">
    <property type="entry name" value="lambda repressor-like DNA-binding domains"/>
    <property type="match status" value="1"/>
</dbReference>
<dbReference type="Gene3D" id="3.30.450.180">
    <property type="match status" value="1"/>
</dbReference>
<dbReference type="CDD" id="cd00093">
    <property type="entry name" value="HTH_XRE"/>
    <property type="match status" value="1"/>
</dbReference>
<evidence type="ECO:0000313" key="3">
    <source>
        <dbReference type="Proteomes" id="UP000664781"/>
    </source>
</evidence>
<dbReference type="SMART" id="SM00530">
    <property type="entry name" value="HTH_XRE"/>
    <property type="match status" value="1"/>
</dbReference>
<evidence type="ECO:0000313" key="2">
    <source>
        <dbReference type="EMBL" id="MBO0654553.1"/>
    </source>
</evidence>
<dbReference type="Pfam" id="PF17765">
    <property type="entry name" value="MLTR_LBD"/>
    <property type="match status" value="1"/>
</dbReference>
<dbReference type="InterPro" id="IPR041413">
    <property type="entry name" value="MLTR_LBD"/>
</dbReference>
<comment type="caution">
    <text evidence="2">The sequence shown here is derived from an EMBL/GenBank/DDBJ whole genome shotgun (WGS) entry which is preliminary data.</text>
</comment>
<sequence>MNESRELGRALHGWRDRITPEAVGLPAGGVRRAAGLRREELAQLAGLSVDYITRLEQGRATSPSAQVLSALARALRLSAAEREYLYHLAGQPVPGPGQLSTHIPPGVRRLLDQLDGSPLSVHDAAWNLILWNPLWAALFGDASAQRGRERNIVWRHFAGLPSRVSHTPEQEARFEAAVVADLRAATARYPADAGLRMLINDLRSVSAGFARLWDTGIVGVHESDSKTVHHPDVGTFTFDCDVLTAPGSDLRIVAYTATPGSDTADRLRLLNVIGTQAMTEGSTPG</sequence>
<evidence type="ECO:0000259" key="1">
    <source>
        <dbReference type="PROSITE" id="PS50943"/>
    </source>
</evidence>
<feature type="domain" description="HTH cro/C1-type" evidence="1">
    <location>
        <begin position="31"/>
        <end position="82"/>
    </location>
</feature>
<dbReference type="InterPro" id="IPR010982">
    <property type="entry name" value="Lambda_DNA-bd_dom_sf"/>
</dbReference>
<dbReference type="Pfam" id="PF13560">
    <property type="entry name" value="HTH_31"/>
    <property type="match status" value="1"/>
</dbReference>
<name>A0A939JPI4_9ACTN</name>
<dbReference type="EMBL" id="JAFMOF010000002">
    <property type="protein sequence ID" value="MBO0654553.1"/>
    <property type="molecule type" value="Genomic_DNA"/>
</dbReference>
<dbReference type="PANTHER" id="PTHR35010">
    <property type="entry name" value="BLL4672 PROTEIN-RELATED"/>
    <property type="match status" value="1"/>
</dbReference>
<dbReference type="AlphaFoldDB" id="A0A939JPI4"/>
<gene>
    <name evidence="2" type="ORF">J1792_17725</name>
</gene>
<keyword evidence="3" id="KW-1185">Reference proteome</keyword>
<protein>
    <submittedName>
        <fullName evidence="2">Helix-turn-helix domain-containing protein</fullName>
    </submittedName>
</protein>
<dbReference type="GO" id="GO:0003677">
    <property type="term" value="F:DNA binding"/>
    <property type="evidence" value="ECO:0007669"/>
    <property type="project" value="InterPro"/>
</dbReference>
<accession>A0A939JPI4</accession>
<organism evidence="2 3">
    <name type="scientific">Streptomyces triculaminicus</name>
    <dbReference type="NCBI Taxonomy" id="2816232"/>
    <lineage>
        <taxon>Bacteria</taxon>
        <taxon>Bacillati</taxon>
        <taxon>Actinomycetota</taxon>
        <taxon>Actinomycetes</taxon>
        <taxon>Kitasatosporales</taxon>
        <taxon>Streptomycetaceae</taxon>
        <taxon>Streptomyces</taxon>
    </lineage>
</organism>
<proteinExistence type="predicted"/>
<dbReference type="SUPFAM" id="SSF47413">
    <property type="entry name" value="lambda repressor-like DNA-binding domains"/>
    <property type="match status" value="1"/>
</dbReference>
<dbReference type="RefSeq" id="WP_086574349.1">
    <property type="nucleotide sequence ID" value="NZ_JAFMOF010000002.1"/>
</dbReference>
<dbReference type="InterPro" id="IPR001387">
    <property type="entry name" value="Cro/C1-type_HTH"/>
</dbReference>
<dbReference type="Proteomes" id="UP000664781">
    <property type="component" value="Unassembled WGS sequence"/>
</dbReference>
<reference evidence="2" key="1">
    <citation type="submission" date="2021-03" db="EMBL/GenBank/DDBJ databases">
        <title>Streptomyces strains.</title>
        <authorList>
            <person name="Lund M.B."/>
            <person name="Toerring T."/>
        </authorList>
    </citation>
    <scope>NUCLEOTIDE SEQUENCE</scope>
    <source>
        <strain evidence="2">JCM 4242</strain>
    </source>
</reference>
<dbReference type="PANTHER" id="PTHR35010:SF2">
    <property type="entry name" value="BLL4672 PROTEIN"/>
    <property type="match status" value="1"/>
</dbReference>
<dbReference type="PROSITE" id="PS50943">
    <property type="entry name" value="HTH_CROC1"/>
    <property type="match status" value="1"/>
</dbReference>